<dbReference type="RefSeq" id="WP_116669780.1">
    <property type="nucleotide sequence ID" value="NZ_MZGU01000004.1"/>
</dbReference>
<dbReference type="AlphaFoldDB" id="A0A2U1S7V3"/>
<reference evidence="3 4" key="1">
    <citation type="submission" date="2017-03" db="EMBL/GenBank/DDBJ databases">
        <title>Genome sequence of Methanobrevibacter wosei.</title>
        <authorList>
            <person name="Poehlein A."/>
            <person name="Seedorf H."/>
            <person name="Daniel R."/>
        </authorList>
    </citation>
    <scope>NUCLEOTIDE SEQUENCE [LARGE SCALE GENOMIC DNA]</scope>
    <source>
        <strain evidence="3 4">DSM 11979</strain>
    </source>
</reference>
<dbReference type="EMBL" id="MZGU01000004">
    <property type="protein sequence ID" value="PWB86144.1"/>
    <property type="molecule type" value="Genomic_DNA"/>
</dbReference>
<keyword evidence="4" id="KW-1185">Reference proteome</keyword>
<evidence type="ECO:0000313" key="4">
    <source>
        <dbReference type="Proteomes" id="UP000245577"/>
    </source>
</evidence>
<name>A0A2U1S7V3_9EURY</name>
<evidence type="ECO:0000313" key="3">
    <source>
        <dbReference type="EMBL" id="PWB86144.1"/>
    </source>
</evidence>
<organism evidence="3 4">
    <name type="scientific">Methanobrevibacter woesei</name>
    <dbReference type="NCBI Taxonomy" id="190976"/>
    <lineage>
        <taxon>Archaea</taxon>
        <taxon>Methanobacteriati</taxon>
        <taxon>Methanobacteriota</taxon>
        <taxon>Methanomada group</taxon>
        <taxon>Methanobacteria</taxon>
        <taxon>Methanobacteriales</taxon>
        <taxon>Methanobacteriaceae</taxon>
        <taxon>Methanobrevibacter</taxon>
    </lineage>
</organism>
<evidence type="ECO:0000256" key="1">
    <source>
        <dbReference type="SAM" id="Phobius"/>
    </source>
</evidence>
<accession>A0A2U1S7V3</accession>
<keyword evidence="1" id="KW-0812">Transmembrane</keyword>
<keyword evidence="1" id="KW-0472">Membrane</keyword>
<feature type="transmembrane region" description="Helical" evidence="1">
    <location>
        <begin position="44"/>
        <end position="65"/>
    </location>
</feature>
<gene>
    <name evidence="3" type="ORF">MBBWO_09980</name>
</gene>
<keyword evidence="1" id="KW-1133">Transmembrane helix</keyword>
<comment type="caution">
    <text evidence="3">The sequence shown here is derived from an EMBL/GenBank/DDBJ whole genome shotgun (WGS) entry which is preliminary data.</text>
</comment>
<proteinExistence type="predicted"/>
<dbReference type="Pfam" id="PF13240">
    <property type="entry name" value="Zn_Ribbon_1"/>
    <property type="match status" value="1"/>
</dbReference>
<protein>
    <recommendedName>
        <fullName evidence="2">Zinc-ribbon domain-containing protein</fullName>
    </recommendedName>
</protein>
<dbReference type="InterPro" id="IPR026870">
    <property type="entry name" value="Zinc_ribbon_dom"/>
</dbReference>
<dbReference type="Proteomes" id="UP000245577">
    <property type="component" value="Unassembled WGS sequence"/>
</dbReference>
<feature type="domain" description="Zinc-ribbon" evidence="2">
    <location>
        <begin position="2"/>
        <end position="24"/>
    </location>
</feature>
<sequence length="67" mass="7803">MKCNYCGYEMSEFSKFCSNCGMPILENQKEELEDDEDLPESINYILFGLIIVIIMLSAIISYFIIYN</sequence>
<evidence type="ECO:0000259" key="2">
    <source>
        <dbReference type="Pfam" id="PF13240"/>
    </source>
</evidence>